<reference evidence="1" key="1">
    <citation type="submission" date="2020-09" db="EMBL/GenBank/DDBJ databases">
        <authorList>
            <person name="Kim M.K."/>
        </authorList>
    </citation>
    <scope>NUCLEOTIDE SEQUENCE</scope>
    <source>
        <strain evidence="1">BT664</strain>
    </source>
</reference>
<dbReference type="Proteomes" id="UP000612233">
    <property type="component" value="Unassembled WGS sequence"/>
</dbReference>
<keyword evidence="2" id="KW-1185">Reference proteome</keyword>
<sequence>MQNQSCYADPDARPHLFLHTGDQIYADDVASILLHMLDDAGKALFNWVEDLGSLPSAILPDPDPQLYPTLDPDPLSALTFASETTEAPLPEDPSFKFDRDANYSIQPGQRLKTVQKLAGFSLDVAGDSHLMRFSEYACMYLFAWSDVLWPTNTNNLFPFDGDAYNRLSKDDFPSFEEVLPWAVQRKSETLGGGVTVEVTVGDENDKRESFEDERNHIFKFRGRLSNARRVLANVPSYMMCDDHEVTDDWFISNRWTKRVYSTALGCRILQNGMSAFALFQGWGNKPADFIGANTLGSALLTQFGTLANEHGSQQSTWQAIRSKIMPALRTSTTQEQGNINGIPTTELDASNTLYYDFRILFSNFALLAINSRTERGLPQYTVPRLGPALLHPEALRRQVKQQVNNLPSNILVTLVICPAPVIGHAIVEGFLQTKLQRGLDNYIAERATGSNLSPLPPGLMPPTFQPFTVPNPYRRLPLPVDYLQPIASLSDEGDREGWSFHPECMQSLLKELSVCKKVILFSGDVHYGFSVAVNYERPANNSTPGYPEHASFTQLVCSSMKNAALKTLAAGSASSVVMPLEAHYAGWNTPGLHYIDWHYSILGSTLDFPLLPRQGNFHFLELTYPSLQIIDPPQWRYDIHFAKDNRSAADRFNYSSSGVSSGYNPPSNVLLKRLYDMQYERHLLMQNIAIGRTQIGQVRLNLNTNKVYHNFWFKIPTQQDAAPPGPITKHELDIASV</sequence>
<name>A0A927BG42_9BACT</name>
<dbReference type="PANTHER" id="PTHR37031">
    <property type="entry name" value="METALLOPHOSPHATASE BINDING DOMAIN PROTEIN"/>
    <property type="match status" value="1"/>
</dbReference>
<dbReference type="InterPro" id="IPR038607">
    <property type="entry name" value="PhoD-like_sf"/>
</dbReference>
<comment type="caution">
    <text evidence="1">The sequence shown here is derived from an EMBL/GenBank/DDBJ whole genome shotgun (WGS) entry which is preliminary data.</text>
</comment>
<evidence type="ECO:0000313" key="2">
    <source>
        <dbReference type="Proteomes" id="UP000612233"/>
    </source>
</evidence>
<gene>
    <name evidence="1" type="ORF">IC235_20405</name>
</gene>
<dbReference type="EMBL" id="JACXAD010000032">
    <property type="protein sequence ID" value="MBD2770255.1"/>
    <property type="molecule type" value="Genomic_DNA"/>
</dbReference>
<dbReference type="AlphaFoldDB" id="A0A927BG42"/>
<evidence type="ECO:0000313" key="1">
    <source>
        <dbReference type="EMBL" id="MBD2770255.1"/>
    </source>
</evidence>
<dbReference type="PANTHER" id="PTHR37031:SF2">
    <property type="entry name" value="PHOD-LIKE PHOSPHATASE METALLOPHOSPHATASE DOMAIN-CONTAINING PROTEIN"/>
    <property type="match status" value="1"/>
</dbReference>
<organism evidence="1 2">
    <name type="scientific">Hymenobacter montanus</name>
    <dbReference type="NCBI Taxonomy" id="2771359"/>
    <lineage>
        <taxon>Bacteria</taxon>
        <taxon>Pseudomonadati</taxon>
        <taxon>Bacteroidota</taxon>
        <taxon>Cytophagia</taxon>
        <taxon>Cytophagales</taxon>
        <taxon>Hymenobacteraceae</taxon>
        <taxon>Hymenobacter</taxon>
    </lineage>
</organism>
<dbReference type="Gene3D" id="3.60.21.70">
    <property type="entry name" value="PhoD-like phosphatase"/>
    <property type="match status" value="1"/>
</dbReference>
<evidence type="ECO:0008006" key="3">
    <source>
        <dbReference type="Google" id="ProtNLM"/>
    </source>
</evidence>
<proteinExistence type="predicted"/>
<protein>
    <recommendedName>
        <fullName evidence="3">PhoD-like phosphatase metallophosphatase domain-containing protein</fullName>
    </recommendedName>
</protein>
<accession>A0A927BG42</accession>